<protein>
    <submittedName>
        <fullName evidence="3">Uncharacterized protein</fullName>
    </submittedName>
</protein>
<evidence type="ECO:0000313" key="3">
    <source>
        <dbReference type="EMBL" id="MBO0476133.1"/>
    </source>
</evidence>
<keyword evidence="4" id="KW-1185">Reference proteome</keyword>
<feature type="compositionally biased region" description="Polar residues" evidence="2">
    <location>
        <begin position="384"/>
        <end position="393"/>
    </location>
</feature>
<evidence type="ECO:0000313" key="4">
    <source>
        <dbReference type="Proteomes" id="UP000664857"/>
    </source>
</evidence>
<feature type="compositionally biased region" description="Polar residues" evidence="2">
    <location>
        <begin position="361"/>
        <end position="371"/>
    </location>
</feature>
<feature type="coiled-coil region" evidence="1">
    <location>
        <begin position="57"/>
        <end position="186"/>
    </location>
</feature>
<feature type="compositionally biased region" description="Low complexity" evidence="2">
    <location>
        <begin position="348"/>
        <end position="360"/>
    </location>
</feature>
<evidence type="ECO:0000256" key="2">
    <source>
        <dbReference type="SAM" id="MobiDB-lite"/>
    </source>
</evidence>
<gene>
    <name evidence="3" type="ORF">DOK76_03565</name>
</gene>
<dbReference type="RefSeq" id="WP_206965041.1">
    <property type="nucleotide sequence ID" value="NZ_JAFLVX010000011.1"/>
</dbReference>
<accession>A0ABS3HSK3</accession>
<reference evidence="3 4" key="1">
    <citation type="submission" date="2021-03" db="EMBL/GenBank/DDBJ databases">
        <title>Enterococcal diversity collection.</title>
        <authorList>
            <person name="Gilmore M.S."/>
            <person name="Schwartzman J."/>
            <person name="Van Tyne D."/>
            <person name="Martin M."/>
            <person name="Earl A.M."/>
            <person name="Manson A.L."/>
            <person name="Straub T."/>
            <person name="Salamzade R."/>
            <person name="Saavedra J."/>
            <person name="Lebreton F."/>
            <person name="Prichula J."/>
            <person name="Schaufler K."/>
            <person name="Gaca A."/>
            <person name="Sgardioli B."/>
            <person name="Wagenaar J."/>
            <person name="Strong T."/>
        </authorList>
    </citation>
    <scope>NUCLEOTIDE SEQUENCE [LARGE SCALE GENOMIC DNA]</scope>
    <source>
        <strain evidence="3 4">DIV0080</strain>
    </source>
</reference>
<name>A0ABS3HSK3_9ENTE</name>
<sequence length="419" mass="47086">MTFKKTVAGVIFSFFMVGTVATSAYESGYQEIYNQQEEQEKLVNTALQSEFISVQDKKQLEDNLSSFEKAEKNENKQALNKRLTAQKNEFEVVEERLVVEEKKTAKEEYKALTKDIKALEIKSKEAFVRLEDEEEVESLKEEIAQLSSVEEVKPVRDIAVTLPELSKELANNQAETIQVVDELKKESKEVEALAANQYVLADDKKALEDNIKASSSFFKDADNFEKLQSHRKEFKLVVEEVKQRIKETETDFKQFGPKTNELVKKVDGLLAKESLTADEKAALTKEAKKVKAALEKKGYQPGDLKQLNEQLSQTYQQYEKVSQERLEEARKKAEAAAKKQQQEEARLQQEAQAASSQQASNQSGVTDSSGWTHAPAGSKYLSKSGKTYNQVKNPGNFTLITEAEAANYSPGHGNGSAKQ</sequence>
<keyword evidence="1" id="KW-0175">Coiled coil</keyword>
<comment type="caution">
    <text evidence="3">The sequence shown here is derived from an EMBL/GenBank/DDBJ whole genome shotgun (WGS) entry which is preliminary data.</text>
</comment>
<proteinExistence type="predicted"/>
<evidence type="ECO:0000256" key="1">
    <source>
        <dbReference type="SAM" id="Coils"/>
    </source>
</evidence>
<dbReference type="Proteomes" id="UP000664857">
    <property type="component" value="Unassembled WGS sequence"/>
</dbReference>
<dbReference type="EMBL" id="JAFLVX010000011">
    <property type="protein sequence ID" value="MBO0476133.1"/>
    <property type="molecule type" value="Genomic_DNA"/>
</dbReference>
<feature type="compositionally biased region" description="Basic and acidic residues" evidence="2">
    <location>
        <begin position="328"/>
        <end position="347"/>
    </location>
</feature>
<feature type="region of interest" description="Disordered" evidence="2">
    <location>
        <begin position="328"/>
        <end position="393"/>
    </location>
</feature>
<organism evidence="3 4">
    <name type="scientific">Candidatus Vagococcus giribetii</name>
    <dbReference type="NCBI Taxonomy" id="2230876"/>
    <lineage>
        <taxon>Bacteria</taxon>
        <taxon>Bacillati</taxon>
        <taxon>Bacillota</taxon>
        <taxon>Bacilli</taxon>
        <taxon>Lactobacillales</taxon>
        <taxon>Enterococcaceae</taxon>
        <taxon>Vagococcus</taxon>
    </lineage>
</organism>